<reference evidence="4" key="1">
    <citation type="submission" date="2008-03" db="EMBL/GenBank/DDBJ databases">
        <title>Complete sequence of chromosome of Beijerinckia indica subsp. indica ATCC 9039.</title>
        <authorList>
            <consortium name="US DOE Joint Genome Institute"/>
            <person name="Copeland A."/>
            <person name="Lucas S."/>
            <person name="Lapidus A."/>
            <person name="Glavina del Rio T."/>
            <person name="Dalin E."/>
            <person name="Tice H."/>
            <person name="Bruce D."/>
            <person name="Goodwin L."/>
            <person name="Pitluck S."/>
            <person name="LaButti K."/>
            <person name="Schmutz J."/>
            <person name="Larimer F."/>
            <person name="Land M."/>
            <person name="Hauser L."/>
            <person name="Kyrpides N."/>
            <person name="Mikhailova N."/>
            <person name="Dunfield P.F."/>
            <person name="Dedysh S.N."/>
            <person name="Liesack W."/>
            <person name="Saw J.H."/>
            <person name="Alam M."/>
            <person name="Chen Y."/>
            <person name="Murrell J.C."/>
            <person name="Richardson P."/>
        </authorList>
    </citation>
    <scope>NUCLEOTIDE SEQUENCE [LARGE SCALE GENOMIC DNA]</scope>
    <source>
        <strain evidence="4">ATCC 9039 / DSM 1715 / NCIMB 8712</strain>
    </source>
</reference>
<gene>
    <name evidence="3" type="ordered locus">Bind_0840</name>
</gene>
<keyword evidence="3" id="KW-0808">Transferase</keyword>
<keyword evidence="4" id="KW-1185">Reference proteome</keyword>
<protein>
    <submittedName>
        <fullName evidence="3">Glycosyl transferase group 1</fullName>
    </submittedName>
</protein>
<organism evidence="3 4">
    <name type="scientific">Beijerinckia indica subsp. indica (strain ATCC 9039 / DSM 1715 / NCIMB 8712)</name>
    <dbReference type="NCBI Taxonomy" id="395963"/>
    <lineage>
        <taxon>Bacteria</taxon>
        <taxon>Pseudomonadati</taxon>
        <taxon>Pseudomonadota</taxon>
        <taxon>Alphaproteobacteria</taxon>
        <taxon>Hyphomicrobiales</taxon>
        <taxon>Beijerinckiaceae</taxon>
        <taxon>Beijerinckia</taxon>
    </lineage>
</organism>
<evidence type="ECO:0000313" key="3">
    <source>
        <dbReference type="EMBL" id="ACB94490.1"/>
    </source>
</evidence>
<dbReference type="AlphaFoldDB" id="B2IHG9"/>
<accession>B2IHG9</accession>
<dbReference type="Gene3D" id="3.40.50.2000">
    <property type="entry name" value="Glycogen Phosphorylase B"/>
    <property type="match status" value="2"/>
</dbReference>
<dbReference type="eggNOG" id="COG0438">
    <property type="taxonomic scope" value="Bacteria"/>
</dbReference>
<feature type="domain" description="Glycosyl transferase family 1" evidence="1">
    <location>
        <begin position="208"/>
        <end position="374"/>
    </location>
</feature>
<dbReference type="SUPFAM" id="SSF53756">
    <property type="entry name" value="UDP-Glycosyltransferase/glycogen phosphorylase"/>
    <property type="match status" value="1"/>
</dbReference>
<dbReference type="Pfam" id="PF13439">
    <property type="entry name" value="Glyco_transf_4"/>
    <property type="match status" value="1"/>
</dbReference>
<reference evidence="3 4" key="2">
    <citation type="journal article" date="2010" name="J. Bacteriol.">
        <title>Complete genome sequence of Beijerinckia indica subsp. indica.</title>
        <authorList>
            <person name="Tamas I."/>
            <person name="Dedysh S.N."/>
            <person name="Liesack W."/>
            <person name="Stott M.B."/>
            <person name="Alam M."/>
            <person name="Murrell J.C."/>
            <person name="Dunfield P.F."/>
        </authorList>
    </citation>
    <scope>NUCLEOTIDE SEQUENCE [LARGE SCALE GENOMIC DNA]</scope>
    <source>
        <strain evidence="4">ATCC 9039 / DSM 1715 / NCIMB 8712</strain>
    </source>
</reference>
<dbReference type="CAZy" id="GT4">
    <property type="family name" value="Glycosyltransferase Family 4"/>
</dbReference>
<dbReference type="KEGG" id="bid:Bind_0840"/>
<name>B2IHG9_BEII9</name>
<proteinExistence type="predicted"/>
<dbReference type="PANTHER" id="PTHR45947:SF3">
    <property type="entry name" value="SULFOQUINOVOSYL TRANSFERASE SQD2"/>
    <property type="match status" value="1"/>
</dbReference>
<dbReference type="GO" id="GO:0016758">
    <property type="term" value="F:hexosyltransferase activity"/>
    <property type="evidence" value="ECO:0007669"/>
    <property type="project" value="TreeGrafter"/>
</dbReference>
<feature type="domain" description="Glycosyltransferase subfamily 4-like N-terminal" evidence="2">
    <location>
        <begin position="38"/>
        <end position="200"/>
    </location>
</feature>
<evidence type="ECO:0000313" key="4">
    <source>
        <dbReference type="Proteomes" id="UP000001695"/>
    </source>
</evidence>
<sequence length="398" mass="42982">MHAKSLVLDTPVSIANVAPQAVLTSLQIGIQWRGQAAGGLDRVFHDLVQSLPAQGINVRGLVVGPADVAVTTKGLIQPFAAPDAQFVQRLLGVRAKVDEILSRGEADLVAAHFSLHIAAALDRLRHIPLIMHFHGPWADESLYEGEGRTGVFLKRLIEKYVYRRADRLVVLSHAFGDVLVKNYGVMPDRIRIIPGGVDLDHFHMRLTRQAARQKLGWPTDRPILLSVRRLTERMGLDHLLLALQKIVKAQPDVLLMMSGKGPLAETLQRQTEALGLTAHVRFLGFMPDATLPLAYRAADINVVPSTALEGFGLTAAEALAAGTPSMVTPVGGLPEVVADLSSDLIFASNKVEDLAGGLIDALRGGIRLPSVEACEAYAARFGLPRMAAETAAVYRECI</sequence>
<evidence type="ECO:0000259" key="2">
    <source>
        <dbReference type="Pfam" id="PF13439"/>
    </source>
</evidence>
<dbReference type="EMBL" id="CP001016">
    <property type="protein sequence ID" value="ACB94490.1"/>
    <property type="molecule type" value="Genomic_DNA"/>
</dbReference>
<dbReference type="Pfam" id="PF00534">
    <property type="entry name" value="Glycos_transf_1"/>
    <property type="match status" value="1"/>
</dbReference>
<dbReference type="PANTHER" id="PTHR45947">
    <property type="entry name" value="SULFOQUINOVOSYL TRANSFERASE SQD2"/>
    <property type="match status" value="1"/>
</dbReference>
<dbReference type="InterPro" id="IPR050194">
    <property type="entry name" value="Glycosyltransferase_grp1"/>
</dbReference>
<dbReference type="CDD" id="cd03801">
    <property type="entry name" value="GT4_PimA-like"/>
    <property type="match status" value="1"/>
</dbReference>
<dbReference type="Proteomes" id="UP000001695">
    <property type="component" value="Chromosome"/>
</dbReference>
<dbReference type="InterPro" id="IPR028098">
    <property type="entry name" value="Glyco_trans_4-like_N"/>
</dbReference>
<dbReference type="InterPro" id="IPR001296">
    <property type="entry name" value="Glyco_trans_1"/>
</dbReference>
<evidence type="ECO:0000259" key="1">
    <source>
        <dbReference type="Pfam" id="PF00534"/>
    </source>
</evidence>
<dbReference type="HOGENOM" id="CLU_009583_2_5_5"/>
<dbReference type="STRING" id="395963.Bind_0840"/>
<dbReference type="OrthoDB" id="9806708at2"/>
<dbReference type="RefSeq" id="WP_012383847.1">
    <property type="nucleotide sequence ID" value="NC_010581.1"/>
</dbReference>